<dbReference type="Pfam" id="PF12728">
    <property type="entry name" value="HTH_17"/>
    <property type="match status" value="1"/>
</dbReference>
<keyword evidence="3" id="KW-1185">Reference proteome</keyword>
<comment type="caution">
    <text evidence="2">The sequence shown here is derived from an EMBL/GenBank/DDBJ whole genome shotgun (WGS) entry which is preliminary data.</text>
</comment>
<sequence>MSFKEVIQEMSWKEFEKVAHQYPIKVPRIFELVDDDTLLTTEDIEELVVVTRETVRNWIRTGALRVHSPVGVYRVNGDDFKEFLFERFKNEFLKDI</sequence>
<evidence type="ECO:0000313" key="2">
    <source>
        <dbReference type="EMBL" id="ETI67741.1"/>
    </source>
</evidence>
<accession>A0AB94IKY9</accession>
<dbReference type="AlphaFoldDB" id="A0AB94IKY9"/>
<dbReference type="Proteomes" id="UP000018877">
    <property type="component" value="Unassembled WGS sequence"/>
</dbReference>
<gene>
    <name evidence="2" type="ORF">BAVI_15867</name>
</gene>
<feature type="domain" description="Helix-turn-helix" evidence="1">
    <location>
        <begin position="38"/>
        <end position="84"/>
    </location>
</feature>
<proteinExistence type="predicted"/>
<evidence type="ECO:0000259" key="1">
    <source>
        <dbReference type="Pfam" id="PF12728"/>
    </source>
</evidence>
<dbReference type="RefSeq" id="WP_024029354.1">
    <property type="nucleotide sequence ID" value="NZ_ALAN01000086.1"/>
</dbReference>
<dbReference type="InterPro" id="IPR041657">
    <property type="entry name" value="HTH_17"/>
</dbReference>
<name>A0AB94IKY9_9BACI</name>
<dbReference type="EMBL" id="ALAN01000086">
    <property type="protein sequence ID" value="ETI67741.1"/>
    <property type="molecule type" value="Genomic_DNA"/>
</dbReference>
<protein>
    <recommendedName>
        <fullName evidence="1">Helix-turn-helix domain-containing protein</fullName>
    </recommendedName>
</protein>
<reference evidence="2 3" key="1">
    <citation type="journal article" date="2014" name="Environ. Microbiol.">
        <title>The nitrate-ammonifying and nosZ-carrying bacterium Bacillus vireti is a potent source and sink for nitric and nitrous oxide under high nitrate conditions.</title>
        <authorList>
            <person name="Mania D."/>
            <person name="Heylen K."/>
            <person name="van Spanning R.J."/>
            <person name="Frostegard A."/>
        </authorList>
    </citation>
    <scope>NUCLEOTIDE SEQUENCE [LARGE SCALE GENOMIC DNA]</scope>
    <source>
        <strain evidence="2 3">LMG 21834</strain>
    </source>
</reference>
<organism evidence="2 3">
    <name type="scientific">Neobacillus vireti LMG 21834</name>
    <dbReference type="NCBI Taxonomy" id="1131730"/>
    <lineage>
        <taxon>Bacteria</taxon>
        <taxon>Bacillati</taxon>
        <taxon>Bacillota</taxon>
        <taxon>Bacilli</taxon>
        <taxon>Bacillales</taxon>
        <taxon>Bacillaceae</taxon>
        <taxon>Neobacillus</taxon>
    </lineage>
</organism>
<evidence type="ECO:0000313" key="3">
    <source>
        <dbReference type="Proteomes" id="UP000018877"/>
    </source>
</evidence>